<feature type="compositionally biased region" description="Low complexity" evidence="8">
    <location>
        <begin position="294"/>
        <end position="323"/>
    </location>
</feature>
<evidence type="ECO:0000313" key="9">
    <source>
        <dbReference type="EMBL" id="MDY5153070.1"/>
    </source>
</evidence>
<feature type="transmembrane region" description="Helical" evidence="7">
    <location>
        <begin position="238"/>
        <end position="261"/>
    </location>
</feature>
<evidence type="ECO:0000256" key="5">
    <source>
        <dbReference type="ARBA" id="ARBA00022989"/>
    </source>
</evidence>
<accession>A0A1G7BWH0</accession>
<evidence type="ECO:0000256" key="4">
    <source>
        <dbReference type="ARBA" id="ARBA00022692"/>
    </source>
</evidence>
<feature type="region of interest" description="Disordered" evidence="8">
    <location>
        <begin position="291"/>
        <end position="371"/>
    </location>
</feature>
<dbReference type="GO" id="GO:0005886">
    <property type="term" value="C:plasma membrane"/>
    <property type="evidence" value="ECO:0007669"/>
    <property type="project" value="UniProtKB-SubCell"/>
</dbReference>
<dbReference type="PANTHER" id="PTHR30589:SF0">
    <property type="entry name" value="PHOSPHATIDYLGLYCEROL--PROLIPOPROTEIN DIACYLGLYCERYL TRANSFERASE"/>
    <property type="match status" value="1"/>
</dbReference>
<feature type="compositionally biased region" description="Low complexity" evidence="8">
    <location>
        <begin position="331"/>
        <end position="356"/>
    </location>
</feature>
<reference evidence="10" key="2">
    <citation type="submission" date="2016-10" db="EMBL/GenBank/DDBJ databases">
        <authorList>
            <person name="de Groot N.N."/>
        </authorList>
    </citation>
    <scope>NUCLEOTIDE SEQUENCE [LARGE SCALE GENOMIC DNA]</scope>
    <source>
        <strain evidence="10">DSM 20639</strain>
    </source>
</reference>
<dbReference type="Proteomes" id="UP000182744">
    <property type="component" value="Unassembled WGS sequence"/>
</dbReference>
<evidence type="ECO:0000256" key="7">
    <source>
        <dbReference type="HAMAP-Rule" id="MF_01147"/>
    </source>
</evidence>
<keyword evidence="4 7" id="KW-0812">Transmembrane</keyword>
<dbReference type="NCBIfam" id="TIGR00544">
    <property type="entry name" value="lgt"/>
    <property type="match status" value="1"/>
</dbReference>
<evidence type="ECO:0000256" key="6">
    <source>
        <dbReference type="ARBA" id="ARBA00023136"/>
    </source>
</evidence>
<dbReference type="Pfam" id="PF01790">
    <property type="entry name" value="LGT"/>
    <property type="match status" value="1"/>
</dbReference>
<feature type="transmembrane region" description="Helical" evidence="7">
    <location>
        <begin position="22"/>
        <end position="40"/>
    </location>
</feature>
<feature type="transmembrane region" description="Helical" evidence="7">
    <location>
        <begin position="52"/>
        <end position="74"/>
    </location>
</feature>
<evidence type="ECO:0000256" key="2">
    <source>
        <dbReference type="ARBA" id="ARBA00022475"/>
    </source>
</evidence>
<dbReference type="RefSeq" id="WP_083330058.1">
    <property type="nucleotide sequence ID" value="NZ_FNAU01000006.1"/>
</dbReference>
<keyword evidence="2 7" id="KW-1003">Cell membrane</keyword>
<dbReference type="GO" id="GO:0008961">
    <property type="term" value="F:phosphatidylglycerol-prolipoprotein diacylglyceryl transferase activity"/>
    <property type="evidence" value="ECO:0007669"/>
    <property type="project" value="UniProtKB-UniRule"/>
</dbReference>
<evidence type="ECO:0000313" key="10">
    <source>
        <dbReference type="EMBL" id="SDE31397.1"/>
    </source>
</evidence>
<protein>
    <recommendedName>
        <fullName evidence="7">Phosphatidylglycerol--prolipoprotein diacylglyceryl transferase</fullName>
        <ecNumber evidence="7">2.5.1.145</ecNumber>
    </recommendedName>
</protein>
<dbReference type="Proteomes" id="UP001273799">
    <property type="component" value="Unassembled WGS sequence"/>
</dbReference>
<feature type="transmembrane region" description="Helical" evidence="7">
    <location>
        <begin position="123"/>
        <end position="141"/>
    </location>
</feature>
<sequence>MIPQSIPSPSGNTFLTLGPIEIKWYAICIVIGIIAAWFIADKRYRAKGGDSDKFTTIAFWAVIFGIIGGRLYHVITDWQLYFAPGKNPWAAFDIRAGGLGIWGAIALGACGAWIGARQEKVRLLPAGDALAPGLLIGQAIGRLGNWFNQELYGRPTDLPWGLEIDAAHMPPGMAPGTTFHPTFLYELLWCLVGAGVLVWLEKRFHLVAGQCFAAYIMVYTAGRLWIETLRIDPANTILGLRLNVWTAIGVFLLGLFLLIYLRRRYQNDPAVDSINLPGVTAATQLQPEAAGLEAATDTDPATDPGAATDTDPAADRGAATDTDPAADRDATTGPDATTDPESTTGPDTTTGEATVTNTDTEVTAARNETQK</sequence>
<dbReference type="UniPathway" id="UPA00664"/>
<keyword evidence="6 7" id="KW-0472">Membrane</keyword>
<dbReference type="EMBL" id="JAWNFU010000002">
    <property type="protein sequence ID" value="MDY5153070.1"/>
    <property type="molecule type" value="Genomic_DNA"/>
</dbReference>
<dbReference type="EMBL" id="FNAU01000006">
    <property type="protein sequence ID" value="SDE31397.1"/>
    <property type="molecule type" value="Genomic_DNA"/>
</dbReference>
<gene>
    <name evidence="7 9" type="primary">lgt</name>
    <name evidence="9" type="ORF">R6G71_03265</name>
    <name evidence="10" type="ORF">SAMN05421878_10612</name>
</gene>
<feature type="transmembrane region" description="Helical" evidence="7">
    <location>
        <begin position="183"/>
        <end position="200"/>
    </location>
</feature>
<reference evidence="11" key="1">
    <citation type="submission" date="2016-10" db="EMBL/GenBank/DDBJ databases">
        <authorList>
            <person name="Varghese N."/>
        </authorList>
    </citation>
    <scope>NUCLEOTIDE SEQUENCE [LARGE SCALE GENOMIC DNA]</scope>
    <source>
        <strain evidence="11">DSM 20639</strain>
    </source>
</reference>
<feature type="transmembrane region" description="Helical" evidence="7">
    <location>
        <begin position="94"/>
        <end position="116"/>
    </location>
</feature>
<dbReference type="InterPro" id="IPR001640">
    <property type="entry name" value="Lgt"/>
</dbReference>
<reference evidence="9" key="3">
    <citation type="submission" date="2023-10" db="EMBL/GenBank/DDBJ databases">
        <title>Whole Genome based description of the genera Actinobaculum and Actinotignum reveals a complex phylogenetic relationship within the species included in the genus Actinotignum.</title>
        <authorList>
            <person name="Jensen C.S."/>
            <person name="Dargis R."/>
            <person name="Kemp M."/>
            <person name="Christensen J.J."/>
        </authorList>
    </citation>
    <scope>NUCLEOTIDE SEQUENCE</scope>
    <source>
        <strain evidence="9">Actinobaculum_suis_CCUG19206T</strain>
    </source>
</reference>
<comment type="catalytic activity">
    <reaction evidence="7">
        <text>L-cysteinyl-[prolipoprotein] + a 1,2-diacyl-sn-glycero-3-phospho-(1'-sn-glycerol) = an S-1,2-diacyl-sn-glyceryl-L-cysteinyl-[prolipoprotein] + sn-glycerol 1-phosphate + H(+)</text>
        <dbReference type="Rhea" id="RHEA:56712"/>
        <dbReference type="Rhea" id="RHEA-COMP:14679"/>
        <dbReference type="Rhea" id="RHEA-COMP:14680"/>
        <dbReference type="ChEBI" id="CHEBI:15378"/>
        <dbReference type="ChEBI" id="CHEBI:29950"/>
        <dbReference type="ChEBI" id="CHEBI:57685"/>
        <dbReference type="ChEBI" id="CHEBI:64716"/>
        <dbReference type="ChEBI" id="CHEBI:140658"/>
        <dbReference type="EC" id="2.5.1.145"/>
    </reaction>
</comment>
<evidence type="ECO:0000256" key="8">
    <source>
        <dbReference type="SAM" id="MobiDB-lite"/>
    </source>
</evidence>
<dbReference type="HAMAP" id="MF_01147">
    <property type="entry name" value="Lgt"/>
    <property type="match status" value="1"/>
</dbReference>
<comment type="subcellular location">
    <subcellularLocation>
        <location evidence="7">Cell membrane</location>
        <topology evidence="7">Multi-pass membrane protein</topology>
    </subcellularLocation>
</comment>
<feature type="transmembrane region" description="Helical" evidence="7">
    <location>
        <begin position="207"/>
        <end position="226"/>
    </location>
</feature>
<keyword evidence="5 7" id="KW-1133">Transmembrane helix</keyword>
<keyword evidence="10" id="KW-0449">Lipoprotein</keyword>
<evidence type="ECO:0000256" key="1">
    <source>
        <dbReference type="ARBA" id="ARBA00007150"/>
    </source>
</evidence>
<evidence type="ECO:0000256" key="3">
    <source>
        <dbReference type="ARBA" id="ARBA00022679"/>
    </source>
</evidence>
<dbReference type="PROSITE" id="PS01311">
    <property type="entry name" value="LGT"/>
    <property type="match status" value="1"/>
</dbReference>
<comment type="pathway">
    <text evidence="7">Protein modification; lipoprotein biosynthesis (diacylglyceryl transfer).</text>
</comment>
<keyword evidence="3 7" id="KW-0808">Transferase</keyword>
<dbReference type="GO" id="GO:0042158">
    <property type="term" value="P:lipoprotein biosynthetic process"/>
    <property type="evidence" value="ECO:0007669"/>
    <property type="project" value="UniProtKB-UniRule"/>
</dbReference>
<name>A0A1G7BWH0_9ACTO</name>
<keyword evidence="11" id="KW-1185">Reference proteome</keyword>
<feature type="binding site" evidence="7">
    <location>
        <position position="142"/>
    </location>
    <ligand>
        <name>a 1,2-diacyl-sn-glycero-3-phospho-(1'-sn-glycerol)</name>
        <dbReference type="ChEBI" id="CHEBI:64716"/>
    </ligand>
</feature>
<comment type="function">
    <text evidence="7">Catalyzes the transfer of the diacylglyceryl group from phosphatidylglycerol to the sulfhydryl group of the N-terminal cysteine of a prolipoprotein, the first step in the formation of mature lipoproteins.</text>
</comment>
<dbReference type="AlphaFoldDB" id="A0A1G7BWH0"/>
<proteinExistence type="inferred from homology"/>
<organism evidence="10 11">
    <name type="scientific">Actinobaculum suis</name>
    <dbReference type="NCBI Taxonomy" id="1657"/>
    <lineage>
        <taxon>Bacteria</taxon>
        <taxon>Bacillati</taxon>
        <taxon>Actinomycetota</taxon>
        <taxon>Actinomycetes</taxon>
        <taxon>Actinomycetales</taxon>
        <taxon>Actinomycetaceae</taxon>
        <taxon>Actinobaculum</taxon>
    </lineage>
</organism>
<comment type="similarity">
    <text evidence="1 7">Belongs to the Lgt family.</text>
</comment>
<dbReference type="EC" id="2.5.1.145" evidence="7"/>
<evidence type="ECO:0000313" key="11">
    <source>
        <dbReference type="Proteomes" id="UP000182744"/>
    </source>
</evidence>
<dbReference type="PANTHER" id="PTHR30589">
    <property type="entry name" value="PROLIPOPROTEIN DIACYLGLYCERYL TRANSFERASE"/>
    <property type="match status" value="1"/>
</dbReference>